<keyword evidence="2" id="KW-1185">Reference proteome</keyword>
<dbReference type="AlphaFoldDB" id="A0AAE3FUS4"/>
<evidence type="ECO:0000313" key="2">
    <source>
        <dbReference type="Proteomes" id="UP001203207"/>
    </source>
</evidence>
<comment type="caution">
    <text evidence="1">The sequence shown here is derived from an EMBL/GenBank/DDBJ whole genome shotgun (WGS) entry which is preliminary data.</text>
</comment>
<name>A0AAE3FUS4_9EURY</name>
<reference evidence="1" key="1">
    <citation type="journal article" date="2022" name="Syst. Appl. Microbiol.">
        <title>Natronocalculus amylovorans gen. nov., sp. nov., and Natranaeroarchaeum aerophilus sp. nov., dominant culturable amylolytic natronoarchaea from hypersaline soda lakes in southwestern Siberia.</title>
        <authorList>
            <person name="Sorokin D.Y."/>
            <person name="Elcheninov A.G."/>
            <person name="Khizhniak T.V."/>
            <person name="Koenen M."/>
            <person name="Bale N.J."/>
            <person name="Damste J.S.S."/>
            <person name="Kublanov I.V."/>
        </authorList>
    </citation>
    <scope>NUCLEOTIDE SEQUENCE</scope>
    <source>
        <strain evidence="1">AArc-St2</strain>
    </source>
</reference>
<dbReference type="EMBL" id="JAKRVX010000001">
    <property type="protein sequence ID" value="MCL9815556.1"/>
    <property type="molecule type" value="Genomic_DNA"/>
</dbReference>
<sequence length="132" mass="14858">MRRRQVLVGTALSLSGASAGCLSRDRPLGLPGEEEEPLVEIIEDRLVRENPGTEEEAVRVEGIAENVSDRQLTYVEIQARFFDEDDELLDSTVEHINDVTAGRRWEFEIEFPRTGDAAERVVGYELEVVTNI</sequence>
<gene>
    <name evidence="1" type="ORF">AArcSt2_01215</name>
</gene>
<reference evidence="1" key="2">
    <citation type="submission" date="2022-02" db="EMBL/GenBank/DDBJ databases">
        <authorList>
            <person name="Elcheninov A.G."/>
            <person name="Sorokin D.Y."/>
            <person name="Kublanov I.V."/>
        </authorList>
    </citation>
    <scope>NUCLEOTIDE SEQUENCE</scope>
    <source>
        <strain evidence="1">AArc-St2</strain>
    </source>
</reference>
<dbReference type="PROSITE" id="PS51257">
    <property type="entry name" value="PROKAR_LIPOPROTEIN"/>
    <property type="match status" value="1"/>
</dbReference>
<proteinExistence type="predicted"/>
<organism evidence="1 2">
    <name type="scientific">Natronocalculus amylovorans</name>
    <dbReference type="NCBI Taxonomy" id="2917812"/>
    <lineage>
        <taxon>Archaea</taxon>
        <taxon>Methanobacteriati</taxon>
        <taxon>Methanobacteriota</taxon>
        <taxon>Stenosarchaea group</taxon>
        <taxon>Halobacteria</taxon>
        <taxon>Halobacteriales</taxon>
        <taxon>Haloferacaceae</taxon>
        <taxon>Natronocalculus</taxon>
    </lineage>
</organism>
<dbReference type="InterPro" id="IPR047676">
    <property type="entry name" value="FxLYD_dom"/>
</dbReference>
<dbReference type="NCBIfam" id="NF038353">
    <property type="entry name" value="FxLYD_dom"/>
    <property type="match status" value="1"/>
</dbReference>
<protein>
    <submittedName>
        <fullName evidence="1">FxLYD domain-containing protein</fullName>
    </submittedName>
</protein>
<accession>A0AAE3FUS4</accession>
<dbReference type="Proteomes" id="UP001203207">
    <property type="component" value="Unassembled WGS sequence"/>
</dbReference>
<dbReference type="RefSeq" id="WP_250582372.1">
    <property type="nucleotide sequence ID" value="NZ_JAKRVX010000001.1"/>
</dbReference>
<evidence type="ECO:0000313" key="1">
    <source>
        <dbReference type="EMBL" id="MCL9815556.1"/>
    </source>
</evidence>